<accession>A0ABU4NVP4</accession>
<dbReference type="InterPro" id="IPR009097">
    <property type="entry name" value="Cyclic_Pdiesterase"/>
</dbReference>
<gene>
    <name evidence="1" type="ORF">PV662_47000</name>
</gene>
<evidence type="ECO:0000313" key="2">
    <source>
        <dbReference type="Proteomes" id="UP001271274"/>
    </source>
</evidence>
<evidence type="ECO:0000313" key="1">
    <source>
        <dbReference type="EMBL" id="MDX3707095.1"/>
    </source>
</evidence>
<dbReference type="EMBL" id="JARAYU010000041">
    <property type="protein sequence ID" value="MDX3707095.1"/>
    <property type="molecule type" value="Genomic_DNA"/>
</dbReference>
<protein>
    <submittedName>
        <fullName evidence="1">Uncharacterized protein</fullName>
    </submittedName>
</protein>
<reference evidence="1 2" key="1">
    <citation type="journal article" date="2023" name="Microb. Genom.">
        <title>Mesoterricola silvestris gen. nov., sp. nov., Mesoterricola sediminis sp. nov., Geothrix oryzae sp. nov., Geothrix edaphica sp. nov., Geothrix rubra sp. nov., and Geothrix limicola sp. nov., six novel members of Acidobacteriota isolated from soils.</title>
        <authorList>
            <person name="Weisberg A.J."/>
            <person name="Pearce E."/>
            <person name="Kramer C.G."/>
            <person name="Chang J.H."/>
            <person name="Clarke C.R."/>
        </authorList>
    </citation>
    <scope>NUCLEOTIDE SEQUENCE [LARGE SCALE GENOMIC DNA]</scope>
    <source>
        <strain evidence="1 2">ID09-01A</strain>
    </source>
</reference>
<comment type="caution">
    <text evidence="1">The sequence shown here is derived from an EMBL/GenBank/DDBJ whole genome shotgun (WGS) entry which is preliminary data.</text>
</comment>
<organism evidence="1 2">
    <name type="scientific">Streptomyces europaeiscabiei</name>
    <dbReference type="NCBI Taxonomy" id="146819"/>
    <lineage>
        <taxon>Bacteria</taxon>
        <taxon>Bacillati</taxon>
        <taxon>Actinomycetota</taxon>
        <taxon>Actinomycetes</taxon>
        <taxon>Kitasatosporales</taxon>
        <taxon>Streptomycetaceae</taxon>
        <taxon>Streptomyces</taxon>
    </lineage>
</organism>
<name>A0ABU4NVP4_9ACTN</name>
<sequence>MATLTAAADGSHMQGAMIALMPTAEDAERLAIEGGEAAEDLHLTLYYLGDDGARWHEDAREELISNLRAGVDDFVSGPIKARVFGAAHWNANTDSPSWVWNVGDDRDERVITASLELAHTIAVEALEGMHDQPDLPVQHAPWQPHVCAAYSDELDLIIALEERLGPVTFDRVRVAFAGDHTDIPLSGDMTASARVLPSRWDEDVVHVELETNHGGNALLEAMRPAIEGLAELGAELGVPIRVSGRTRTTARTAAAGPLRRQPTELETRSRCDFAQMDKAWHEAVDATVEAWADVQQAQREQITAAVQAAAEADDLNRLDTLTVDSSDGARLLIARMIAYAREAGEAQQAEAEAQGVTIPEWSLDDEALTAAAIRDRLRQIGRTAARVLGVGLVQSAVRQAMRVWGSGSASQIAAQVDEHLAGLSGAAVEEQVGAAMTAAQNEGRMAVLAVAPPAEYTATEILDKSSCKPCRDIDGTRYTTLPDARTAYPTGGYTGCLGGARCRGTLVTVWPQEGEQAATTGMILAASADTMPQQPTMQEGTVPYSIVQDHPDCGADTPWAVVKEDGEELMGCHATEAEALEQQAALMAEEGDRDDEDMPEKGMDYEGDTAPWEGPLAVEGIVTGDGREFAPDALTWADLPVPLRWNKEDSHGGEARTIAVNVGRIDRIWRDGNKIMGAGVLDLSDEDGRRVHAKIEGKFLRGVSIDADSIADADVEYVFPEDVNAGTAEGDEDDLFEMLFAQPEKVVFHGGRIRAATLVDIPAFAEAYIALLDEAGAIVAGGTPVTEAELLTLREADGEPEAPRHLTPVTAGAELVRPLAAWFSDPQLSLPTPITVTDDGRIYGHAAQWGSCHIGQEGVCVQPPHEDAHPYYRTGEVACADGTRVAVGQITVGTGHAPLHYGASPAAEHYDNTGAAVADVAVGNDAHGIWVAGAIRPGADPLRVYELQAAGQVSGDWRRIGGELRLVGLLAVNVPGFPVPKMRARVASGEPQALVAAGRPTVAWGRSQADVEQDAVRIVMRMLSRRVHPGGR</sequence>
<dbReference type="SUPFAM" id="SSF55144">
    <property type="entry name" value="LigT-like"/>
    <property type="match status" value="1"/>
</dbReference>
<dbReference type="RefSeq" id="WP_319063900.1">
    <property type="nucleotide sequence ID" value="NZ_JARAUS010000041.1"/>
</dbReference>
<proteinExistence type="predicted"/>
<keyword evidence="2" id="KW-1185">Reference proteome</keyword>
<dbReference type="Proteomes" id="UP001271274">
    <property type="component" value="Unassembled WGS sequence"/>
</dbReference>